<comment type="catalytic activity">
    <reaction evidence="3">
        <text>a 1,2-diacyl-sn-glycero-3-phosphate(in) = a 1,2-diacyl-sn-glycero-3-phosphate(out)</text>
        <dbReference type="Rhea" id="RHEA:36435"/>
        <dbReference type="ChEBI" id="CHEBI:58608"/>
    </reaction>
</comment>
<dbReference type="GO" id="GO:0005829">
    <property type="term" value="C:cytosol"/>
    <property type="evidence" value="ECO:0007669"/>
    <property type="project" value="TreeGrafter"/>
</dbReference>
<dbReference type="GO" id="GO:1990050">
    <property type="term" value="F:phosphatidic acid transfer activity"/>
    <property type="evidence" value="ECO:0007669"/>
    <property type="project" value="TreeGrafter"/>
</dbReference>
<keyword evidence="2" id="KW-1015">Disulfide bond</keyword>
<accession>A0A4Z2DFW4</accession>
<comment type="caution">
    <text evidence="5">The sequence shown here is derived from an EMBL/GenBank/DDBJ whole genome shotgun (WGS) entry which is preliminary data.</text>
</comment>
<dbReference type="InterPro" id="IPR007918">
    <property type="entry name" value="MDM35_apoptosis"/>
</dbReference>
<dbReference type="AlphaFoldDB" id="A0A4Z2DFW4"/>
<protein>
    <submittedName>
        <fullName evidence="5">Uncharacterized protein</fullName>
    </submittedName>
</protein>
<gene>
    <name evidence="5" type="ORF">EWB00_001352</name>
</gene>
<evidence type="ECO:0000256" key="4">
    <source>
        <dbReference type="SAM" id="MobiDB-lite"/>
    </source>
</evidence>
<dbReference type="PANTHER" id="PTHR46403">
    <property type="entry name" value="TP53-REGULATED INHIBITOR OF APOPTOSIS 1"/>
    <property type="match status" value="1"/>
</dbReference>
<name>A0A4Z2DFW4_SCHJA</name>
<dbReference type="OrthoDB" id="19091at2759"/>
<dbReference type="Pfam" id="PF05254">
    <property type="entry name" value="UPF0203"/>
    <property type="match status" value="1"/>
</dbReference>
<reference evidence="5 6" key="1">
    <citation type="submission" date="2019-03" db="EMBL/GenBank/DDBJ databases">
        <title>An improved genome assembly of the fluke Schistosoma japonicum.</title>
        <authorList>
            <person name="Hu W."/>
            <person name="Luo F."/>
            <person name="Yin M."/>
            <person name="Mo X."/>
            <person name="Sun C."/>
            <person name="Wu Q."/>
            <person name="Zhu B."/>
            <person name="Xiang M."/>
            <person name="Wang J."/>
            <person name="Wang Y."/>
            <person name="Zhang T."/>
            <person name="Xu B."/>
            <person name="Zheng H."/>
            <person name="Feng Z."/>
        </authorList>
    </citation>
    <scope>NUCLEOTIDE SEQUENCE [LARGE SCALE GENOMIC DNA]</scope>
    <source>
        <strain evidence="5">HuSjv2</strain>
        <tissue evidence="5">Worms</tissue>
    </source>
</reference>
<feature type="compositionally biased region" description="Low complexity" evidence="4">
    <location>
        <begin position="1"/>
        <end position="20"/>
    </location>
</feature>
<evidence type="ECO:0000256" key="2">
    <source>
        <dbReference type="ARBA" id="ARBA00023157"/>
    </source>
</evidence>
<keyword evidence="6" id="KW-1185">Reference proteome</keyword>
<evidence type="ECO:0000313" key="5">
    <source>
        <dbReference type="EMBL" id="TNN15382.1"/>
    </source>
</evidence>
<dbReference type="GO" id="GO:0005758">
    <property type="term" value="C:mitochondrial intermembrane space"/>
    <property type="evidence" value="ECO:0007669"/>
    <property type="project" value="TreeGrafter"/>
</dbReference>
<proteinExistence type="inferred from homology"/>
<comment type="similarity">
    <text evidence="1">Belongs to the TRIAP1/MDM35 family.</text>
</comment>
<sequence length="125" mass="14340">MSQSKSSNNSSNVNPINTSNTDLHNHDTTVNQHPDNHEQLINARLKSLAPECDSVKMSYDLCFEEFFPNFLQGHHFEKDPCESKLKIYQNCLREALKTSHNMDLTELDSIRTDAETIRNITSKTE</sequence>
<dbReference type="EMBL" id="SKCS01000149">
    <property type="protein sequence ID" value="TNN15382.1"/>
    <property type="molecule type" value="Genomic_DNA"/>
</dbReference>
<feature type="region of interest" description="Disordered" evidence="4">
    <location>
        <begin position="1"/>
        <end position="37"/>
    </location>
</feature>
<dbReference type="PANTHER" id="PTHR46403:SF1">
    <property type="entry name" value="TP53-REGULATED INHIBITOR OF APOPTOSIS 1"/>
    <property type="match status" value="1"/>
</dbReference>
<evidence type="ECO:0000256" key="3">
    <source>
        <dbReference type="ARBA" id="ARBA00023706"/>
    </source>
</evidence>
<dbReference type="STRING" id="6182.A0A4Z2DFW4"/>
<evidence type="ECO:0000313" key="6">
    <source>
        <dbReference type="Proteomes" id="UP000311919"/>
    </source>
</evidence>
<organism evidence="5 6">
    <name type="scientific">Schistosoma japonicum</name>
    <name type="common">Blood fluke</name>
    <dbReference type="NCBI Taxonomy" id="6182"/>
    <lineage>
        <taxon>Eukaryota</taxon>
        <taxon>Metazoa</taxon>
        <taxon>Spiralia</taxon>
        <taxon>Lophotrochozoa</taxon>
        <taxon>Platyhelminthes</taxon>
        <taxon>Trematoda</taxon>
        <taxon>Digenea</taxon>
        <taxon>Strigeidida</taxon>
        <taxon>Schistosomatoidea</taxon>
        <taxon>Schistosomatidae</taxon>
        <taxon>Schistosoma</taxon>
    </lineage>
</organism>
<dbReference type="GO" id="GO:0045332">
    <property type="term" value="P:phospholipid translocation"/>
    <property type="evidence" value="ECO:0007669"/>
    <property type="project" value="TreeGrafter"/>
</dbReference>
<dbReference type="GO" id="GO:0005634">
    <property type="term" value="C:nucleus"/>
    <property type="evidence" value="ECO:0007669"/>
    <property type="project" value="TreeGrafter"/>
</dbReference>
<evidence type="ECO:0000256" key="1">
    <source>
        <dbReference type="ARBA" id="ARBA00006196"/>
    </source>
</evidence>
<dbReference type="Proteomes" id="UP000311919">
    <property type="component" value="Unassembled WGS sequence"/>
</dbReference>